<proteinExistence type="predicted"/>
<dbReference type="PIRSF" id="PIRSF037394">
    <property type="entry name" value="ABC_thiamine-permease_YkoE_prd"/>
    <property type="match status" value="1"/>
</dbReference>
<keyword evidence="1" id="KW-0472">Membrane</keyword>
<keyword evidence="3" id="KW-1185">Reference proteome</keyword>
<gene>
    <name evidence="2" type="primary">ecfS_4</name>
    <name evidence="2" type="ORF">IWT30_01574</name>
</gene>
<reference evidence="2 3" key="1">
    <citation type="submission" date="2015-11" db="EMBL/GenBank/DDBJ databases">
        <title>Draft genome sequences of new species of the genus Lactobacillus isolated from orchardgrass silage.</title>
        <authorList>
            <person name="Tohno M."/>
            <person name="Tanizawa Y."/>
            <person name="Arita M."/>
        </authorList>
    </citation>
    <scope>NUCLEOTIDE SEQUENCE [LARGE SCALE GENOMIC DNA]</scope>
    <source>
        <strain evidence="2 3">IWT30</strain>
    </source>
</reference>
<keyword evidence="1" id="KW-1133">Transmembrane helix</keyword>
<evidence type="ECO:0000313" key="3">
    <source>
        <dbReference type="Proteomes" id="UP000198374"/>
    </source>
</evidence>
<protein>
    <submittedName>
        <fullName evidence="2">Energy-coupling factor transporter substrate-binding protein</fullName>
    </submittedName>
</protein>
<feature type="transmembrane region" description="Helical" evidence="1">
    <location>
        <begin position="81"/>
        <end position="102"/>
    </location>
</feature>
<evidence type="ECO:0000313" key="2">
    <source>
        <dbReference type="EMBL" id="GAW99604.1"/>
    </source>
</evidence>
<feature type="transmembrane region" description="Helical" evidence="1">
    <location>
        <begin position="155"/>
        <end position="175"/>
    </location>
</feature>
<dbReference type="InterPro" id="IPR017195">
    <property type="entry name" value="ABC_thiamin-permease_prd"/>
</dbReference>
<dbReference type="OrthoDB" id="8017424at2"/>
<feature type="transmembrane region" description="Helical" evidence="1">
    <location>
        <begin position="12"/>
        <end position="34"/>
    </location>
</feature>
<sequence length="198" mass="21801">MRKATRWDIRAIILVTLIGIFCGIIYTYVVNLFYNLVKVAVTPTGLGPVVDSAFAGLWFIAAPLSMYFVPKIGAGVIGETLAAVVEMFLGGQWGAMTLLYGIVQGAGNEVGFFPNPRKYERFSWSSCLWGAFGASIAAFIYNYFVYGYQQFKPGLLALVLIVNIASALLFDGVMVKLITLRFDAMQQHHTTDKTNVTE</sequence>
<dbReference type="RefSeq" id="WP_089109406.1">
    <property type="nucleotide sequence ID" value="NZ_BCMF01000007.1"/>
</dbReference>
<dbReference type="EMBL" id="BCMF01000007">
    <property type="protein sequence ID" value="GAW99604.1"/>
    <property type="molecule type" value="Genomic_DNA"/>
</dbReference>
<organism evidence="2 3">
    <name type="scientific">Secundilactobacillus mixtipabuli</name>
    <dbReference type="NCBI Taxonomy" id="1435342"/>
    <lineage>
        <taxon>Bacteria</taxon>
        <taxon>Bacillati</taxon>
        <taxon>Bacillota</taxon>
        <taxon>Bacilli</taxon>
        <taxon>Lactobacillales</taxon>
        <taxon>Lactobacillaceae</taxon>
        <taxon>Secundilactobacillus</taxon>
    </lineage>
</organism>
<feature type="transmembrane region" description="Helical" evidence="1">
    <location>
        <begin position="46"/>
        <end position="69"/>
    </location>
</feature>
<dbReference type="Proteomes" id="UP000198374">
    <property type="component" value="Unassembled WGS sequence"/>
</dbReference>
<dbReference type="AlphaFoldDB" id="A0A1Z5ICZ6"/>
<comment type="caution">
    <text evidence="2">The sequence shown here is derived from an EMBL/GenBank/DDBJ whole genome shotgun (WGS) entry which is preliminary data.</text>
</comment>
<evidence type="ECO:0000256" key="1">
    <source>
        <dbReference type="SAM" id="Phobius"/>
    </source>
</evidence>
<feature type="transmembrane region" description="Helical" evidence="1">
    <location>
        <begin position="122"/>
        <end position="143"/>
    </location>
</feature>
<accession>A0A1Z5ICZ6</accession>
<dbReference type="Pfam" id="PF09819">
    <property type="entry name" value="ABC_cobalt"/>
    <property type="match status" value="1"/>
</dbReference>
<keyword evidence="1" id="KW-0812">Transmembrane</keyword>
<name>A0A1Z5ICZ6_9LACO</name>